<dbReference type="InterPro" id="IPR013083">
    <property type="entry name" value="Znf_RING/FYVE/PHD"/>
</dbReference>
<evidence type="ECO:0000256" key="4">
    <source>
        <dbReference type="ARBA" id="ARBA00022771"/>
    </source>
</evidence>
<dbReference type="GO" id="GO:0061630">
    <property type="term" value="F:ubiquitin protein ligase activity"/>
    <property type="evidence" value="ECO:0007669"/>
    <property type="project" value="UniProtKB-EC"/>
</dbReference>
<dbReference type="AlphaFoldDB" id="A0A6J1CAF5"/>
<evidence type="ECO:0000256" key="1">
    <source>
        <dbReference type="ARBA" id="ARBA00000900"/>
    </source>
</evidence>
<dbReference type="GO" id="GO:0005737">
    <property type="term" value="C:cytoplasm"/>
    <property type="evidence" value="ECO:0007669"/>
    <property type="project" value="TreeGrafter"/>
</dbReference>
<dbReference type="PANTHER" id="PTHR15710:SF196">
    <property type="entry name" value="F6A14.12 PROTEIN-RELATED"/>
    <property type="match status" value="1"/>
</dbReference>
<evidence type="ECO:0000259" key="8">
    <source>
        <dbReference type="PROSITE" id="PS50089"/>
    </source>
</evidence>
<keyword evidence="3" id="KW-0479">Metal-binding</keyword>
<keyword evidence="9" id="KW-1185">Reference proteome</keyword>
<protein>
    <recommendedName>
        <fullName evidence="2">RING-type E3 ubiquitin transferase</fullName>
        <ecNumber evidence="2">2.3.2.27</ecNumber>
    </recommendedName>
</protein>
<dbReference type="Gene3D" id="3.30.40.10">
    <property type="entry name" value="Zinc/RING finger domain, C3HC4 (zinc finger)"/>
    <property type="match status" value="1"/>
</dbReference>
<evidence type="ECO:0000256" key="5">
    <source>
        <dbReference type="ARBA" id="ARBA00022833"/>
    </source>
</evidence>
<accession>A0A6J1CAF5</accession>
<dbReference type="PANTHER" id="PTHR15710">
    <property type="entry name" value="E3 UBIQUITIN-PROTEIN LIGASE PRAJA"/>
    <property type="match status" value="1"/>
</dbReference>
<keyword evidence="4 6" id="KW-0863">Zinc-finger</keyword>
<dbReference type="CDD" id="cd16454">
    <property type="entry name" value="RING-H2_PA-TM-RING"/>
    <property type="match status" value="1"/>
</dbReference>
<evidence type="ECO:0000313" key="9">
    <source>
        <dbReference type="Proteomes" id="UP000504603"/>
    </source>
</evidence>
<evidence type="ECO:0000256" key="3">
    <source>
        <dbReference type="ARBA" id="ARBA00022723"/>
    </source>
</evidence>
<dbReference type="KEGG" id="mcha:111008905"/>
<organism evidence="9 10">
    <name type="scientific">Momordica charantia</name>
    <name type="common">Bitter gourd</name>
    <name type="synonym">Balsam pear</name>
    <dbReference type="NCBI Taxonomy" id="3673"/>
    <lineage>
        <taxon>Eukaryota</taxon>
        <taxon>Viridiplantae</taxon>
        <taxon>Streptophyta</taxon>
        <taxon>Embryophyta</taxon>
        <taxon>Tracheophyta</taxon>
        <taxon>Spermatophyta</taxon>
        <taxon>Magnoliopsida</taxon>
        <taxon>eudicotyledons</taxon>
        <taxon>Gunneridae</taxon>
        <taxon>Pentapetalae</taxon>
        <taxon>rosids</taxon>
        <taxon>fabids</taxon>
        <taxon>Cucurbitales</taxon>
        <taxon>Cucurbitaceae</taxon>
        <taxon>Momordiceae</taxon>
        <taxon>Momordica</taxon>
    </lineage>
</organism>
<reference evidence="10" key="1">
    <citation type="submission" date="2025-08" db="UniProtKB">
        <authorList>
            <consortium name="RefSeq"/>
        </authorList>
    </citation>
    <scope>IDENTIFICATION</scope>
    <source>
        <strain evidence="10">OHB3-1</strain>
    </source>
</reference>
<evidence type="ECO:0000313" key="10">
    <source>
        <dbReference type="RefSeq" id="XP_022137468.1"/>
    </source>
</evidence>
<gene>
    <name evidence="10" type="primary">LOC111008905</name>
</gene>
<dbReference type="Proteomes" id="UP000504603">
    <property type="component" value="Unplaced"/>
</dbReference>
<evidence type="ECO:0000256" key="2">
    <source>
        <dbReference type="ARBA" id="ARBA00012483"/>
    </source>
</evidence>
<dbReference type="SMART" id="SM00184">
    <property type="entry name" value="RING"/>
    <property type="match status" value="1"/>
</dbReference>
<evidence type="ECO:0000256" key="6">
    <source>
        <dbReference type="PROSITE-ProRule" id="PRU00175"/>
    </source>
</evidence>
<dbReference type="EC" id="2.3.2.27" evidence="2"/>
<dbReference type="GO" id="GO:0016567">
    <property type="term" value="P:protein ubiquitination"/>
    <property type="evidence" value="ECO:0007669"/>
    <property type="project" value="TreeGrafter"/>
</dbReference>
<dbReference type="InterPro" id="IPR001841">
    <property type="entry name" value="Znf_RING"/>
</dbReference>
<dbReference type="PROSITE" id="PS50089">
    <property type="entry name" value="ZF_RING_2"/>
    <property type="match status" value="1"/>
</dbReference>
<dbReference type="OrthoDB" id="1149625at2759"/>
<feature type="region of interest" description="Disordered" evidence="7">
    <location>
        <begin position="126"/>
        <end position="146"/>
    </location>
</feature>
<dbReference type="RefSeq" id="XP_022137468.1">
    <property type="nucleotide sequence ID" value="XM_022281776.1"/>
</dbReference>
<proteinExistence type="predicted"/>
<dbReference type="Pfam" id="PF13639">
    <property type="entry name" value="zf-RING_2"/>
    <property type="match status" value="1"/>
</dbReference>
<keyword evidence="5" id="KW-0862">Zinc</keyword>
<name>A0A6J1CAF5_MOMCH</name>
<dbReference type="SUPFAM" id="SSF57850">
    <property type="entry name" value="RING/U-box"/>
    <property type="match status" value="1"/>
</dbReference>
<feature type="domain" description="RING-type" evidence="8">
    <location>
        <begin position="166"/>
        <end position="205"/>
    </location>
</feature>
<dbReference type="GO" id="GO:0008270">
    <property type="term" value="F:zinc ion binding"/>
    <property type="evidence" value="ECO:0007669"/>
    <property type="project" value="UniProtKB-KW"/>
</dbReference>
<sequence>MSAAGLHCEVWQPQEWAESDCSSSSSEPPEFFIDLYVSSYANQGGETISSLRYKNFRRRRDVFTQDSLSWSAISTMLSETSVPYHLQPFFIQHISLRARRIAAQPTNALSRTIPIVVELVLPLPEEEESGSGSDPRVPNGPGRASRASIEEMERAEIELGICGGDCAICLDEIECGAVGMPCSHIYHRNCIVKWLQQNNLCPLCRFQMPLEMEEQEEQ</sequence>
<evidence type="ECO:0000256" key="7">
    <source>
        <dbReference type="SAM" id="MobiDB-lite"/>
    </source>
</evidence>
<dbReference type="GeneID" id="111008905"/>
<comment type="catalytic activity">
    <reaction evidence="1">
        <text>S-ubiquitinyl-[E2 ubiquitin-conjugating enzyme]-L-cysteine + [acceptor protein]-L-lysine = [E2 ubiquitin-conjugating enzyme]-L-cysteine + N(6)-ubiquitinyl-[acceptor protein]-L-lysine.</text>
        <dbReference type="EC" id="2.3.2.27"/>
    </reaction>
</comment>